<dbReference type="OrthoDB" id="210622at2"/>
<dbReference type="RefSeq" id="WP_105333898.1">
    <property type="nucleotide sequence ID" value="NZ_PUHZ01000004.1"/>
</dbReference>
<reference evidence="3 4" key="1">
    <citation type="submission" date="2018-02" db="EMBL/GenBank/DDBJ databases">
        <title>Comparative genomes isolates from brazilian mangrove.</title>
        <authorList>
            <person name="Araujo J.E."/>
            <person name="Taketani R.G."/>
            <person name="Silva M.C.P."/>
            <person name="Loureco M.V."/>
            <person name="Andreote F.D."/>
        </authorList>
    </citation>
    <scope>NUCLEOTIDE SEQUENCE [LARGE SCALE GENOMIC DNA]</scope>
    <source>
        <strain evidence="3 4">Nap-Phe MGV</strain>
    </source>
</reference>
<evidence type="ECO:0000313" key="4">
    <source>
        <dbReference type="Proteomes" id="UP000237819"/>
    </source>
</evidence>
<feature type="domain" description="DUF1559" evidence="2">
    <location>
        <begin position="45"/>
        <end position="303"/>
    </location>
</feature>
<feature type="transmembrane region" description="Helical" evidence="1">
    <location>
        <begin position="20"/>
        <end position="44"/>
    </location>
</feature>
<protein>
    <submittedName>
        <fullName evidence="3">Prepilin-type cleavage/methylation domain-containing protein</fullName>
    </submittedName>
</protein>
<dbReference type="AlphaFoldDB" id="A0A2S8GT81"/>
<dbReference type="EMBL" id="PUHZ01000004">
    <property type="protein sequence ID" value="PQO47637.1"/>
    <property type="molecule type" value="Genomic_DNA"/>
</dbReference>
<comment type="caution">
    <text evidence="3">The sequence shown here is derived from an EMBL/GenBank/DDBJ whole genome shotgun (WGS) entry which is preliminary data.</text>
</comment>
<dbReference type="InterPro" id="IPR012902">
    <property type="entry name" value="N_methyl_site"/>
</dbReference>
<accession>A0A2S8GT81</accession>
<dbReference type="Pfam" id="PF07963">
    <property type="entry name" value="N_methyl"/>
    <property type="match status" value="1"/>
</dbReference>
<dbReference type="NCBIfam" id="TIGR02532">
    <property type="entry name" value="IV_pilin_GFxxxE"/>
    <property type="match status" value="1"/>
</dbReference>
<keyword evidence="1" id="KW-0812">Transmembrane</keyword>
<dbReference type="InterPro" id="IPR027558">
    <property type="entry name" value="Pre_pil_HX9DG_C"/>
</dbReference>
<keyword evidence="1" id="KW-0472">Membrane</keyword>
<dbReference type="PROSITE" id="PS00409">
    <property type="entry name" value="PROKAR_NTER_METHYL"/>
    <property type="match status" value="1"/>
</dbReference>
<name>A0A2S8GT81_9BACT</name>
<dbReference type="PANTHER" id="PTHR30093:SF2">
    <property type="entry name" value="TYPE II SECRETION SYSTEM PROTEIN H"/>
    <property type="match status" value="1"/>
</dbReference>
<organism evidence="3 4">
    <name type="scientific">Blastopirellula marina</name>
    <dbReference type="NCBI Taxonomy" id="124"/>
    <lineage>
        <taxon>Bacteria</taxon>
        <taxon>Pseudomonadati</taxon>
        <taxon>Planctomycetota</taxon>
        <taxon>Planctomycetia</taxon>
        <taxon>Pirellulales</taxon>
        <taxon>Pirellulaceae</taxon>
        <taxon>Blastopirellula</taxon>
    </lineage>
</organism>
<dbReference type="InterPro" id="IPR045584">
    <property type="entry name" value="Pilin-like"/>
</dbReference>
<keyword evidence="1" id="KW-1133">Transmembrane helix</keyword>
<gene>
    <name evidence="3" type="ORF">C5Y93_02985</name>
</gene>
<dbReference type="Pfam" id="PF07596">
    <property type="entry name" value="SBP_bac_10"/>
    <property type="match status" value="1"/>
</dbReference>
<evidence type="ECO:0000259" key="2">
    <source>
        <dbReference type="Pfam" id="PF07596"/>
    </source>
</evidence>
<dbReference type="Proteomes" id="UP000237819">
    <property type="component" value="Unassembled WGS sequence"/>
</dbReference>
<dbReference type="InterPro" id="IPR011453">
    <property type="entry name" value="DUF1559"/>
</dbReference>
<dbReference type="Gene3D" id="3.30.700.10">
    <property type="entry name" value="Glycoprotein, Type 4 Pilin"/>
    <property type="match status" value="1"/>
</dbReference>
<evidence type="ECO:0000313" key="3">
    <source>
        <dbReference type="EMBL" id="PQO47637.1"/>
    </source>
</evidence>
<dbReference type="SUPFAM" id="SSF54523">
    <property type="entry name" value="Pili subunits"/>
    <property type="match status" value="1"/>
</dbReference>
<proteinExistence type="predicted"/>
<dbReference type="PANTHER" id="PTHR30093">
    <property type="entry name" value="GENERAL SECRETION PATHWAY PROTEIN G"/>
    <property type="match status" value="1"/>
</dbReference>
<sequence length="342" mass="37230">MYVSPHSGPCPTSKLPSRRGFTLVELLVVIAIIGVLIALLLPAVQQAREAARRMSCTNNLKNIGLALHTYHDTFDSFPIGHHYQGHWDGDPLSNEGGTGFGWATGLLAFIEQGNQFDRFDPRYPAAENAITGNRKVCQTPLEIFSCPSDTKPDQYKEGAIPKAATSSYQGAGSAYDSYPNNKVGSTPNRDRFNGVFDRTNRGFIAGLKHIQDGTSNTIIVAETKWEMDKNRRNRSRIYAGNDIVAYAKGATNAVLINGQWAMNWTQKQGNPQPHRTAGSFHPGGATFAFCDGSVHFVSETIDHTATAWTNANNAYDGPNGGAGYGVYQRLFSISDGLVVPEI</sequence>
<evidence type="ECO:0000256" key="1">
    <source>
        <dbReference type="SAM" id="Phobius"/>
    </source>
</evidence>
<dbReference type="NCBIfam" id="TIGR04294">
    <property type="entry name" value="pre_pil_HX9DG"/>
    <property type="match status" value="1"/>
</dbReference>